<dbReference type="PANTHER" id="PTHR14787">
    <property type="entry name" value="C10ORF188 FAMILY MEMBER"/>
    <property type="match status" value="1"/>
</dbReference>
<organism evidence="2 3">
    <name type="scientific">Diploptera punctata</name>
    <name type="common">Pacific beetle cockroach</name>
    <dbReference type="NCBI Taxonomy" id="6984"/>
    <lineage>
        <taxon>Eukaryota</taxon>
        <taxon>Metazoa</taxon>
        <taxon>Ecdysozoa</taxon>
        <taxon>Arthropoda</taxon>
        <taxon>Hexapoda</taxon>
        <taxon>Insecta</taxon>
        <taxon>Pterygota</taxon>
        <taxon>Neoptera</taxon>
        <taxon>Polyneoptera</taxon>
        <taxon>Dictyoptera</taxon>
        <taxon>Blattodea</taxon>
        <taxon>Blaberoidea</taxon>
        <taxon>Blaberidae</taxon>
        <taxon>Diplopterinae</taxon>
        <taxon>Diploptera</taxon>
    </lineage>
</organism>
<comment type="caution">
    <text evidence="2">The sequence shown here is derived from an EMBL/GenBank/DDBJ whole genome shotgun (WGS) entry which is preliminary data.</text>
</comment>
<evidence type="ECO:0000313" key="3">
    <source>
        <dbReference type="Proteomes" id="UP001233999"/>
    </source>
</evidence>
<proteinExistence type="predicted"/>
<gene>
    <name evidence="2" type="ORF">L9F63_011522</name>
</gene>
<dbReference type="Pfam" id="PF14958">
    <property type="entry name" value="PAAT-like"/>
    <property type="match status" value="1"/>
</dbReference>
<dbReference type="PANTHER" id="PTHR14787:SF1">
    <property type="entry name" value="ATPASE PAAT"/>
    <property type="match status" value="1"/>
</dbReference>
<accession>A0AAD8AFC9</accession>
<evidence type="ECO:0000313" key="2">
    <source>
        <dbReference type="EMBL" id="KAJ9597616.1"/>
    </source>
</evidence>
<reference evidence="2" key="1">
    <citation type="journal article" date="2023" name="IScience">
        <title>Live-bearing cockroach genome reveals convergent evolutionary mechanisms linked to viviparity in insects and beyond.</title>
        <authorList>
            <person name="Fouks B."/>
            <person name="Harrison M.C."/>
            <person name="Mikhailova A.A."/>
            <person name="Marchal E."/>
            <person name="English S."/>
            <person name="Carruthers M."/>
            <person name="Jennings E.C."/>
            <person name="Chiamaka E.L."/>
            <person name="Frigard R.A."/>
            <person name="Pippel M."/>
            <person name="Attardo G.M."/>
            <person name="Benoit J.B."/>
            <person name="Bornberg-Bauer E."/>
            <person name="Tobe S.S."/>
        </authorList>
    </citation>
    <scope>NUCLEOTIDE SEQUENCE</scope>
    <source>
        <strain evidence="2">Stay&amp;Tobe</strain>
    </source>
</reference>
<feature type="coiled-coil region" evidence="1">
    <location>
        <begin position="285"/>
        <end position="312"/>
    </location>
</feature>
<dbReference type="EMBL" id="JASPKZ010001596">
    <property type="protein sequence ID" value="KAJ9597616.1"/>
    <property type="molecule type" value="Genomic_DNA"/>
</dbReference>
<keyword evidence="3" id="KW-1185">Reference proteome</keyword>
<sequence length="331" mass="37780">MNAEDTGLEISCTWEIINSKHVSDAVTFSIGSCKTENDSLENIVNVDTCIHLINRGNGPTELKLGLGCMKSFNIRKISVVSEARIIELFGKCEEYITTVHADFFDECEDMSVYIAETEIPQPTSECYLKFARLRRKDEMWLYGIHITFDKADPIFMRHPSVNFQNVNRILKDSGHQLTEKAEKCKKFLQLYGSFLDPNKTQNKVPDPQILMKMFEAEYLAQQNPLSSKAKTVSKCITEMLPGFSASMKDKNGTEEATALSKETENNIKFDNVAFVLKQIIDKKFNELEKTLMVNVEEKFKELERKQNEKLNLIISKIEELKMVMSSKGPEG</sequence>
<dbReference type="AlphaFoldDB" id="A0AAD8AFC9"/>
<reference evidence="2" key="2">
    <citation type="submission" date="2023-05" db="EMBL/GenBank/DDBJ databases">
        <authorList>
            <person name="Fouks B."/>
        </authorList>
    </citation>
    <scope>NUCLEOTIDE SEQUENCE</scope>
    <source>
        <strain evidence="2">Stay&amp;Tobe</strain>
        <tissue evidence="2">Testes</tissue>
    </source>
</reference>
<evidence type="ECO:0000256" key="1">
    <source>
        <dbReference type="SAM" id="Coils"/>
    </source>
</evidence>
<dbReference type="Proteomes" id="UP001233999">
    <property type="component" value="Unassembled WGS sequence"/>
</dbReference>
<dbReference type="InterPro" id="IPR028043">
    <property type="entry name" value="PAAT-like"/>
</dbReference>
<name>A0AAD8AFC9_DIPPU</name>
<keyword evidence="1" id="KW-0175">Coiled coil</keyword>
<protein>
    <submittedName>
        <fullName evidence="2">Uncharacterized protein</fullName>
    </submittedName>
</protein>